<sequence length="240" mass="24466">MNPLSSLVFVVVVALTAALGAPTDGPIAGDIIHQNALDAQVLNGEFQRMNETDPCNTGQTACIGDAPAQCKFGSWKVGRCSQTQSCFALPKSSTRGTFIACVSEAEAVSFFDQAGVKGGPVSNATGSSSILLPSAANSTNAVAGVITVTVTVPVTAVSTSTSISVATIDAAQAMGVLQSAFANGAVVAEPTRGPISRASRSVHCTMTDGSSAVSRATQPTSGVGFNFKRSIHGRRSSRYY</sequence>
<name>A0ACB8TS00_9APHY</name>
<dbReference type="EMBL" id="MU274939">
    <property type="protein sequence ID" value="KAI0084766.1"/>
    <property type="molecule type" value="Genomic_DNA"/>
</dbReference>
<dbReference type="Proteomes" id="UP001055072">
    <property type="component" value="Unassembled WGS sequence"/>
</dbReference>
<evidence type="ECO:0000313" key="1">
    <source>
        <dbReference type="EMBL" id="KAI0084766.1"/>
    </source>
</evidence>
<comment type="caution">
    <text evidence="1">The sequence shown here is derived from an EMBL/GenBank/DDBJ whole genome shotgun (WGS) entry which is preliminary data.</text>
</comment>
<evidence type="ECO:0000313" key="2">
    <source>
        <dbReference type="Proteomes" id="UP001055072"/>
    </source>
</evidence>
<accession>A0ACB8TS00</accession>
<reference evidence="1" key="1">
    <citation type="journal article" date="2021" name="Environ. Microbiol.">
        <title>Gene family expansions and transcriptome signatures uncover fungal adaptations to wood decay.</title>
        <authorList>
            <person name="Hage H."/>
            <person name="Miyauchi S."/>
            <person name="Viragh M."/>
            <person name="Drula E."/>
            <person name="Min B."/>
            <person name="Chaduli D."/>
            <person name="Navarro D."/>
            <person name="Favel A."/>
            <person name="Norest M."/>
            <person name="Lesage-Meessen L."/>
            <person name="Balint B."/>
            <person name="Merenyi Z."/>
            <person name="de Eugenio L."/>
            <person name="Morin E."/>
            <person name="Martinez A.T."/>
            <person name="Baldrian P."/>
            <person name="Stursova M."/>
            <person name="Martinez M.J."/>
            <person name="Novotny C."/>
            <person name="Magnuson J.K."/>
            <person name="Spatafora J.W."/>
            <person name="Maurice S."/>
            <person name="Pangilinan J."/>
            <person name="Andreopoulos W."/>
            <person name="LaButti K."/>
            <person name="Hundley H."/>
            <person name="Na H."/>
            <person name="Kuo A."/>
            <person name="Barry K."/>
            <person name="Lipzen A."/>
            <person name="Henrissat B."/>
            <person name="Riley R."/>
            <person name="Ahrendt S."/>
            <person name="Nagy L.G."/>
            <person name="Grigoriev I.V."/>
            <person name="Martin F."/>
            <person name="Rosso M.N."/>
        </authorList>
    </citation>
    <scope>NUCLEOTIDE SEQUENCE</scope>
    <source>
        <strain evidence="1">CBS 384.51</strain>
    </source>
</reference>
<protein>
    <submittedName>
        <fullName evidence="1">Uncharacterized protein</fullName>
    </submittedName>
</protein>
<organism evidence="1 2">
    <name type="scientific">Irpex rosettiformis</name>
    <dbReference type="NCBI Taxonomy" id="378272"/>
    <lineage>
        <taxon>Eukaryota</taxon>
        <taxon>Fungi</taxon>
        <taxon>Dikarya</taxon>
        <taxon>Basidiomycota</taxon>
        <taxon>Agaricomycotina</taxon>
        <taxon>Agaricomycetes</taxon>
        <taxon>Polyporales</taxon>
        <taxon>Irpicaceae</taxon>
        <taxon>Irpex</taxon>
    </lineage>
</organism>
<proteinExistence type="predicted"/>
<gene>
    <name evidence="1" type="ORF">BDY19DRAFT_997496</name>
</gene>
<keyword evidence="2" id="KW-1185">Reference proteome</keyword>